<reference evidence="2" key="1">
    <citation type="submission" date="2023-07" db="EMBL/GenBank/DDBJ databases">
        <title>30 novel species of actinomycetes from the DSMZ collection.</title>
        <authorList>
            <person name="Nouioui I."/>
        </authorList>
    </citation>
    <scope>NUCLEOTIDE SEQUENCE [LARGE SCALE GENOMIC DNA]</scope>
    <source>
        <strain evidence="2">DSM 41921</strain>
    </source>
</reference>
<protein>
    <submittedName>
        <fullName evidence="1">Uncharacterized protein</fullName>
    </submittedName>
</protein>
<sequence length="55" mass="5672">MAPVGGTAVQDHVALAEIELCGELIIAASAAQERLSLESIDEVLRVAEERDAPGG</sequence>
<name>A0ABU2P8R9_9ACTN</name>
<dbReference type="EMBL" id="JAVREU010000004">
    <property type="protein sequence ID" value="MDT0388173.1"/>
    <property type="molecule type" value="Genomic_DNA"/>
</dbReference>
<comment type="caution">
    <text evidence="1">The sequence shown here is derived from an EMBL/GenBank/DDBJ whole genome shotgun (WGS) entry which is preliminary data.</text>
</comment>
<accession>A0ABU2P8R9</accession>
<evidence type="ECO:0000313" key="2">
    <source>
        <dbReference type="Proteomes" id="UP001183586"/>
    </source>
</evidence>
<dbReference type="Proteomes" id="UP001183586">
    <property type="component" value="Unassembled WGS sequence"/>
</dbReference>
<organism evidence="1 2">
    <name type="scientific">Streptomyces dubilierae</name>
    <dbReference type="NCBI Taxonomy" id="3075533"/>
    <lineage>
        <taxon>Bacteria</taxon>
        <taxon>Bacillati</taxon>
        <taxon>Actinomycetota</taxon>
        <taxon>Actinomycetes</taxon>
        <taxon>Kitasatosporales</taxon>
        <taxon>Streptomycetaceae</taxon>
        <taxon>Streptomyces</taxon>
    </lineage>
</organism>
<keyword evidence="2" id="KW-1185">Reference proteome</keyword>
<dbReference type="RefSeq" id="WP_179272531.1">
    <property type="nucleotide sequence ID" value="NZ_JAVREU010000004.1"/>
</dbReference>
<evidence type="ECO:0000313" key="1">
    <source>
        <dbReference type="EMBL" id="MDT0388173.1"/>
    </source>
</evidence>
<proteinExistence type="predicted"/>
<gene>
    <name evidence="1" type="ORF">RM641_12125</name>
</gene>